<protein>
    <submittedName>
        <fullName evidence="1">Uncharacterized protein</fullName>
    </submittedName>
</protein>
<evidence type="ECO:0000313" key="1">
    <source>
        <dbReference type="EMBL" id="KAH3746847.1"/>
    </source>
</evidence>
<organism evidence="1 2">
    <name type="scientific">Dreissena polymorpha</name>
    <name type="common">Zebra mussel</name>
    <name type="synonym">Mytilus polymorpha</name>
    <dbReference type="NCBI Taxonomy" id="45954"/>
    <lineage>
        <taxon>Eukaryota</taxon>
        <taxon>Metazoa</taxon>
        <taxon>Spiralia</taxon>
        <taxon>Lophotrochozoa</taxon>
        <taxon>Mollusca</taxon>
        <taxon>Bivalvia</taxon>
        <taxon>Autobranchia</taxon>
        <taxon>Heteroconchia</taxon>
        <taxon>Euheterodonta</taxon>
        <taxon>Imparidentia</taxon>
        <taxon>Neoheterodontei</taxon>
        <taxon>Myida</taxon>
        <taxon>Dreissenoidea</taxon>
        <taxon>Dreissenidae</taxon>
        <taxon>Dreissena</taxon>
    </lineage>
</organism>
<dbReference type="AlphaFoldDB" id="A0A9D4I552"/>
<evidence type="ECO:0000313" key="2">
    <source>
        <dbReference type="Proteomes" id="UP000828390"/>
    </source>
</evidence>
<reference evidence="1" key="1">
    <citation type="journal article" date="2019" name="bioRxiv">
        <title>The Genome of the Zebra Mussel, Dreissena polymorpha: A Resource for Invasive Species Research.</title>
        <authorList>
            <person name="McCartney M.A."/>
            <person name="Auch B."/>
            <person name="Kono T."/>
            <person name="Mallez S."/>
            <person name="Zhang Y."/>
            <person name="Obille A."/>
            <person name="Becker A."/>
            <person name="Abrahante J.E."/>
            <person name="Garbe J."/>
            <person name="Badalamenti J.P."/>
            <person name="Herman A."/>
            <person name="Mangelson H."/>
            <person name="Liachko I."/>
            <person name="Sullivan S."/>
            <person name="Sone E.D."/>
            <person name="Koren S."/>
            <person name="Silverstein K.A.T."/>
            <person name="Beckman K.B."/>
            <person name="Gohl D.M."/>
        </authorList>
    </citation>
    <scope>NUCLEOTIDE SEQUENCE</scope>
    <source>
        <strain evidence="1">Duluth1</strain>
        <tissue evidence="1">Whole animal</tissue>
    </source>
</reference>
<reference evidence="1" key="2">
    <citation type="submission" date="2020-11" db="EMBL/GenBank/DDBJ databases">
        <authorList>
            <person name="McCartney M.A."/>
            <person name="Auch B."/>
            <person name="Kono T."/>
            <person name="Mallez S."/>
            <person name="Becker A."/>
            <person name="Gohl D.M."/>
            <person name="Silverstein K.A.T."/>
            <person name="Koren S."/>
            <person name="Bechman K.B."/>
            <person name="Herman A."/>
            <person name="Abrahante J.E."/>
            <person name="Garbe J."/>
        </authorList>
    </citation>
    <scope>NUCLEOTIDE SEQUENCE</scope>
    <source>
        <strain evidence="1">Duluth1</strain>
        <tissue evidence="1">Whole animal</tissue>
    </source>
</reference>
<sequence length="124" mass="14672">MCSPKRYTCILTQTNKPTNKPTDKAKTICFRYRLGDIKIISLRTVIVDRRTDRWKKESERHQPHIVSIYMLPFDRLIKCYTPRKKHRMKTTCFHYIHIDKTAPPTGGHVFSPILTISELVRDTK</sequence>
<proteinExistence type="predicted"/>
<gene>
    <name evidence="1" type="ORF">DPMN_181264</name>
</gene>
<dbReference type="EMBL" id="JAIWYP010000010">
    <property type="protein sequence ID" value="KAH3746847.1"/>
    <property type="molecule type" value="Genomic_DNA"/>
</dbReference>
<accession>A0A9D4I552</accession>
<comment type="caution">
    <text evidence="1">The sequence shown here is derived from an EMBL/GenBank/DDBJ whole genome shotgun (WGS) entry which is preliminary data.</text>
</comment>
<name>A0A9D4I552_DREPO</name>
<dbReference type="Proteomes" id="UP000828390">
    <property type="component" value="Unassembled WGS sequence"/>
</dbReference>
<keyword evidence="2" id="KW-1185">Reference proteome</keyword>